<reference evidence="7" key="1">
    <citation type="journal article" date="2019" name="Int. J. Syst. Evol. Microbiol.">
        <title>The Global Catalogue of Microorganisms (GCM) 10K type strain sequencing project: providing services to taxonomists for standard genome sequencing and annotation.</title>
        <authorList>
            <consortium name="The Broad Institute Genomics Platform"/>
            <consortium name="The Broad Institute Genome Sequencing Center for Infectious Disease"/>
            <person name="Wu L."/>
            <person name="Ma J."/>
        </authorList>
    </citation>
    <scope>NUCLEOTIDE SEQUENCE [LARGE SCALE GENOMIC DNA]</scope>
    <source>
        <strain evidence="7">JCM 17939</strain>
    </source>
</reference>
<dbReference type="Proteomes" id="UP001501442">
    <property type="component" value="Unassembled WGS sequence"/>
</dbReference>
<evidence type="ECO:0000256" key="4">
    <source>
        <dbReference type="PROSITE-ProRule" id="PRU00335"/>
    </source>
</evidence>
<evidence type="ECO:0000313" key="6">
    <source>
        <dbReference type="EMBL" id="GAA4622790.1"/>
    </source>
</evidence>
<evidence type="ECO:0000313" key="7">
    <source>
        <dbReference type="Proteomes" id="UP001501442"/>
    </source>
</evidence>
<dbReference type="EMBL" id="BAABHK010000002">
    <property type="protein sequence ID" value="GAA4622790.1"/>
    <property type="molecule type" value="Genomic_DNA"/>
</dbReference>
<feature type="DNA-binding region" description="H-T-H motif" evidence="4">
    <location>
        <begin position="40"/>
        <end position="59"/>
    </location>
</feature>
<keyword evidence="3" id="KW-0804">Transcription</keyword>
<dbReference type="InterPro" id="IPR050109">
    <property type="entry name" value="HTH-type_TetR-like_transc_reg"/>
</dbReference>
<evidence type="ECO:0000256" key="2">
    <source>
        <dbReference type="ARBA" id="ARBA00023125"/>
    </source>
</evidence>
<name>A0ABP8U396_9ACTN</name>
<evidence type="ECO:0000256" key="1">
    <source>
        <dbReference type="ARBA" id="ARBA00023015"/>
    </source>
</evidence>
<protein>
    <submittedName>
        <fullName evidence="6">TetR/AcrR family transcriptional regulator</fullName>
    </submittedName>
</protein>
<keyword evidence="7" id="KW-1185">Reference proteome</keyword>
<keyword evidence="2 4" id="KW-0238">DNA-binding</keyword>
<gene>
    <name evidence="6" type="ORF">GCM10023196_016410</name>
</gene>
<proteinExistence type="predicted"/>
<dbReference type="InterPro" id="IPR001647">
    <property type="entry name" value="HTH_TetR"/>
</dbReference>
<evidence type="ECO:0000256" key="3">
    <source>
        <dbReference type="ARBA" id="ARBA00023163"/>
    </source>
</evidence>
<comment type="caution">
    <text evidence="6">The sequence shown here is derived from an EMBL/GenBank/DDBJ whole genome shotgun (WGS) entry which is preliminary data.</text>
</comment>
<dbReference type="Pfam" id="PF00440">
    <property type="entry name" value="TetR_N"/>
    <property type="match status" value="1"/>
</dbReference>
<organism evidence="6 7">
    <name type="scientific">Actinoallomurus vinaceus</name>
    <dbReference type="NCBI Taxonomy" id="1080074"/>
    <lineage>
        <taxon>Bacteria</taxon>
        <taxon>Bacillati</taxon>
        <taxon>Actinomycetota</taxon>
        <taxon>Actinomycetes</taxon>
        <taxon>Streptosporangiales</taxon>
        <taxon>Thermomonosporaceae</taxon>
        <taxon>Actinoallomurus</taxon>
    </lineage>
</organism>
<dbReference type="PROSITE" id="PS50977">
    <property type="entry name" value="HTH_TETR_2"/>
    <property type="match status" value="1"/>
</dbReference>
<dbReference type="SUPFAM" id="SSF46689">
    <property type="entry name" value="Homeodomain-like"/>
    <property type="match status" value="1"/>
</dbReference>
<sequence length="195" mass="21488">MIDGPPHERPGAEMRADAARNLDAVLRTGARLLAEDPSTTISTIAAEAGVDRRTVYRRFATREALLAAVFEAKLDSSERVLDEARLTEAPVPVALHRYVEGIIPVSREWPVDTRRLMLDHPTAGLRREELSRRLDAFMRRAADEGFLRAGLPAGWARAVLDDLVDSAAHRFPDLRPPQAADLVVDTLLNGLGRPS</sequence>
<dbReference type="InterPro" id="IPR009057">
    <property type="entry name" value="Homeodomain-like_sf"/>
</dbReference>
<dbReference type="PANTHER" id="PTHR30055:SF234">
    <property type="entry name" value="HTH-TYPE TRANSCRIPTIONAL REGULATOR BETI"/>
    <property type="match status" value="1"/>
</dbReference>
<keyword evidence="1" id="KW-0805">Transcription regulation</keyword>
<feature type="domain" description="HTH tetR-type" evidence="5">
    <location>
        <begin position="19"/>
        <end position="77"/>
    </location>
</feature>
<evidence type="ECO:0000259" key="5">
    <source>
        <dbReference type="PROSITE" id="PS50977"/>
    </source>
</evidence>
<dbReference type="Gene3D" id="1.10.357.10">
    <property type="entry name" value="Tetracycline Repressor, domain 2"/>
    <property type="match status" value="1"/>
</dbReference>
<accession>A0ABP8U396</accession>
<dbReference type="PANTHER" id="PTHR30055">
    <property type="entry name" value="HTH-TYPE TRANSCRIPTIONAL REGULATOR RUTR"/>
    <property type="match status" value="1"/>
</dbReference>